<evidence type="ECO:0000256" key="5">
    <source>
        <dbReference type="ARBA" id="ARBA00022833"/>
    </source>
</evidence>
<dbReference type="PANTHER" id="PTHR16515:SF2">
    <property type="entry name" value="PR DOMAIN ZINC FINGER PROTEIN 4"/>
    <property type="match status" value="1"/>
</dbReference>
<feature type="compositionally biased region" description="Polar residues" evidence="9">
    <location>
        <begin position="415"/>
        <end position="478"/>
    </location>
</feature>
<dbReference type="SUPFAM" id="SSF57667">
    <property type="entry name" value="beta-beta-alpha zinc fingers"/>
    <property type="match status" value="1"/>
</dbReference>
<dbReference type="InterPro" id="IPR013087">
    <property type="entry name" value="Znf_C2H2_type"/>
</dbReference>
<evidence type="ECO:0000256" key="9">
    <source>
        <dbReference type="SAM" id="MobiDB-lite"/>
    </source>
</evidence>
<keyword evidence="6" id="KW-0238">DNA-binding</keyword>
<comment type="subcellular location">
    <subcellularLocation>
        <location evidence="1">Nucleus</location>
    </subcellularLocation>
</comment>
<evidence type="ECO:0000256" key="8">
    <source>
        <dbReference type="PROSITE-ProRule" id="PRU00042"/>
    </source>
</evidence>
<feature type="compositionally biased region" description="Basic and acidic residues" evidence="9">
    <location>
        <begin position="383"/>
        <end position="394"/>
    </location>
</feature>
<dbReference type="InterPro" id="IPR050331">
    <property type="entry name" value="Zinc_finger"/>
</dbReference>
<feature type="region of interest" description="Disordered" evidence="9">
    <location>
        <begin position="670"/>
        <end position="690"/>
    </location>
</feature>
<accession>A0A8D9A2A8</accession>
<feature type="domain" description="C2H2-type" evidence="10">
    <location>
        <begin position="360"/>
        <end position="388"/>
    </location>
</feature>
<keyword evidence="7" id="KW-0539">Nucleus</keyword>
<protein>
    <recommendedName>
        <fullName evidence="10">C2H2-type domain-containing protein</fullName>
    </recommendedName>
</protein>
<evidence type="ECO:0000256" key="3">
    <source>
        <dbReference type="ARBA" id="ARBA00022737"/>
    </source>
</evidence>
<dbReference type="SMART" id="SM00355">
    <property type="entry name" value="ZnF_C2H2"/>
    <property type="match status" value="7"/>
</dbReference>
<feature type="compositionally biased region" description="Basic and acidic residues" evidence="9">
    <location>
        <begin position="857"/>
        <end position="882"/>
    </location>
</feature>
<evidence type="ECO:0000256" key="1">
    <source>
        <dbReference type="ARBA" id="ARBA00004123"/>
    </source>
</evidence>
<evidence type="ECO:0000313" key="11">
    <source>
        <dbReference type="EMBL" id="CAG6758284.1"/>
    </source>
</evidence>
<dbReference type="PANTHER" id="PTHR16515">
    <property type="entry name" value="PR DOMAIN ZINC FINGER PROTEIN"/>
    <property type="match status" value="1"/>
</dbReference>
<dbReference type="PROSITE" id="PS50157">
    <property type="entry name" value="ZINC_FINGER_C2H2_2"/>
    <property type="match status" value="2"/>
</dbReference>
<dbReference type="GO" id="GO:0008270">
    <property type="term" value="F:zinc ion binding"/>
    <property type="evidence" value="ECO:0007669"/>
    <property type="project" value="UniProtKB-KW"/>
</dbReference>
<organism evidence="11">
    <name type="scientific">Cacopsylla melanoneura</name>
    <dbReference type="NCBI Taxonomy" id="428564"/>
    <lineage>
        <taxon>Eukaryota</taxon>
        <taxon>Metazoa</taxon>
        <taxon>Ecdysozoa</taxon>
        <taxon>Arthropoda</taxon>
        <taxon>Hexapoda</taxon>
        <taxon>Insecta</taxon>
        <taxon>Pterygota</taxon>
        <taxon>Neoptera</taxon>
        <taxon>Paraneoptera</taxon>
        <taxon>Hemiptera</taxon>
        <taxon>Sternorrhyncha</taxon>
        <taxon>Psylloidea</taxon>
        <taxon>Psyllidae</taxon>
        <taxon>Psyllinae</taxon>
        <taxon>Cacopsylla</taxon>
    </lineage>
</organism>
<evidence type="ECO:0000256" key="6">
    <source>
        <dbReference type="ARBA" id="ARBA00023125"/>
    </source>
</evidence>
<evidence type="ECO:0000256" key="4">
    <source>
        <dbReference type="ARBA" id="ARBA00022771"/>
    </source>
</evidence>
<dbReference type="Gene3D" id="3.30.160.60">
    <property type="entry name" value="Classic Zinc Finger"/>
    <property type="match status" value="1"/>
</dbReference>
<feature type="region of interest" description="Disordered" evidence="9">
    <location>
        <begin position="380"/>
        <end position="492"/>
    </location>
</feature>
<keyword evidence="5" id="KW-0862">Zinc</keyword>
<evidence type="ECO:0000256" key="7">
    <source>
        <dbReference type="ARBA" id="ARBA00023242"/>
    </source>
</evidence>
<feature type="region of interest" description="Disordered" evidence="9">
    <location>
        <begin position="849"/>
        <end position="882"/>
    </location>
</feature>
<feature type="compositionally biased region" description="Low complexity" evidence="9">
    <location>
        <begin position="479"/>
        <end position="492"/>
    </location>
</feature>
<feature type="domain" description="C2H2-type" evidence="10">
    <location>
        <begin position="105"/>
        <end position="132"/>
    </location>
</feature>
<evidence type="ECO:0000256" key="2">
    <source>
        <dbReference type="ARBA" id="ARBA00022723"/>
    </source>
</evidence>
<evidence type="ECO:0000259" key="10">
    <source>
        <dbReference type="PROSITE" id="PS50157"/>
    </source>
</evidence>
<dbReference type="GO" id="GO:0005634">
    <property type="term" value="C:nucleus"/>
    <property type="evidence" value="ECO:0007669"/>
    <property type="project" value="TreeGrafter"/>
</dbReference>
<feature type="region of interest" description="Disordered" evidence="9">
    <location>
        <begin position="794"/>
        <end position="829"/>
    </location>
</feature>
<dbReference type="AlphaFoldDB" id="A0A8D9A2A8"/>
<reference evidence="11" key="1">
    <citation type="submission" date="2021-05" db="EMBL/GenBank/DDBJ databases">
        <authorList>
            <person name="Alioto T."/>
            <person name="Alioto T."/>
            <person name="Gomez Garrido J."/>
        </authorList>
    </citation>
    <scope>NUCLEOTIDE SEQUENCE</scope>
</reference>
<name>A0A8D9A2A8_9HEMI</name>
<sequence length="1107" mass="123848">MVLSGNSTQANCSRTNSVVALSGKEQISPILLLSDNAPDNHTPMEPSHMASVIRTSLRNRKKPSLSVSDQKELPGDDSYMSLVDFLSKTSPDALPLGKNGISSLWTCGQCCQTFLSNAELQVHLNSHKTKYMPPHDNPVKSVIANTKKRQSPEEPPASKRLKRSSSPNPPWFVFNSGSMQQIASNGEKFYKCDICEQLFATSDGTGFKIHYLRSHINYQFISSSDRVLCSIVDDGLKSKVTDHLYRCYFCNISCTDKNILIEHNAEHKRNVFRCEYCHSVFYQNKAFTNHTKNCTKAPLTMCLFCKEPIMFDDSDVHTRKYHCYSNAVLRVECAWGCALKVRKLCDLFKHCVTVHRNEYFACVMCKIRFHTPELLHTHNKTKHNIDTPKTKDTLSSDSKPNLGLINKIKSKPVKPTSSGDGSLSKPSTQSTVKLTGQPTCKPNGSSASLKPNGQPTGKSNGSSVSLKPTGQHTALKPNSQSSLPTPSSSTLSSQQRHFQDILFKSILKIDLIEQVNVLKKHAAQYPSMLRLPQHPVFASTSQDTSCPHCPNPGEEDFIHPVFSSSHDNNVYICKACGLQTVSQDDMTAHMTSIHPLIHNDCFVFNKEDLPEGLWSLSQPPDVKSTGRNSFKSRGVFKCTCCAFECRDSAEFHKHLLQCAKKQKYKTEVQSKAKQEAGTGEGGGKKEESPRRRMVITGVFRQVPDDPLFSYKKELEKTIRKPGDSETVFNMLNKLPSKRLVKTTERYDALYYKNNKAMKPKRSSLERLTQVLNDKDLCYSLSDYLKYFVNQDSQDNNQREKFSNTSHSQSDKPSGELNKVQTDRKPKVAKTSVISEELYKSTGDKKIKGTKFSQTQLKETKAGEKRVKSPKLEDNKQNGDGKKCKVPKMNNVDEKKVKTVKLNGSPDNIGRKVNGSSGKMNGQLYSLANKVITKETLPKVKNETEAVELEIATPRSKHDDITVKSLQNIKVVQLHYPTNLNTKSQHSPPLANNTKCKAKTVLVGNKTKNILVEKKGKHWNLNNAAAGVKKKGKLGLDVKKKLVVVKKKDNGASKKMNHLVKVDTNCDKPNVVATLRESPPRKKKTTRIVVVSDEPLVPLLTMKKDKKK</sequence>
<keyword evidence="2" id="KW-0479">Metal-binding</keyword>
<feature type="region of interest" description="Disordered" evidence="9">
    <location>
        <begin position="129"/>
        <end position="168"/>
    </location>
</feature>
<keyword evidence="4 8" id="KW-0863">Zinc-finger</keyword>
<dbReference type="EMBL" id="HBUF01549258">
    <property type="protein sequence ID" value="CAG6758284.1"/>
    <property type="molecule type" value="Transcribed_RNA"/>
</dbReference>
<proteinExistence type="predicted"/>
<dbReference type="PROSITE" id="PS00028">
    <property type="entry name" value="ZINC_FINGER_C2H2_1"/>
    <property type="match status" value="2"/>
</dbReference>
<dbReference type="InterPro" id="IPR036236">
    <property type="entry name" value="Znf_C2H2_sf"/>
</dbReference>
<keyword evidence="3" id="KW-0677">Repeat</keyword>
<dbReference type="GO" id="GO:0010468">
    <property type="term" value="P:regulation of gene expression"/>
    <property type="evidence" value="ECO:0007669"/>
    <property type="project" value="TreeGrafter"/>
</dbReference>